<accession>A0A1H9Q3C7</accession>
<dbReference type="AlphaFoldDB" id="A0A1H9Q3C7"/>
<dbReference type="SUPFAM" id="SSF52833">
    <property type="entry name" value="Thioredoxin-like"/>
    <property type="match status" value="1"/>
</dbReference>
<dbReference type="PANTHER" id="PTHR10371">
    <property type="entry name" value="NADH DEHYDROGENASE UBIQUINONE FLAVOPROTEIN 2, MITOCHONDRIAL"/>
    <property type="match status" value="1"/>
</dbReference>
<dbReference type="RefSeq" id="WP_092687669.1">
    <property type="nucleotide sequence ID" value="NZ_CBDDGO010000004.1"/>
</dbReference>
<evidence type="ECO:0000256" key="2">
    <source>
        <dbReference type="ARBA" id="ARBA00022714"/>
    </source>
</evidence>
<dbReference type="CDD" id="cd03064">
    <property type="entry name" value="TRX_Fd_NuoE"/>
    <property type="match status" value="1"/>
</dbReference>
<dbReference type="Gene3D" id="1.10.10.1590">
    <property type="entry name" value="NADH-quinone oxidoreductase subunit E"/>
    <property type="match status" value="1"/>
</dbReference>
<dbReference type="NCBIfam" id="NF009040">
    <property type="entry name" value="PRK12373.1"/>
    <property type="match status" value="1"/>
</dbReference>
<keyword evidence="7" id="KW-0520">NAD</keyword>
<dbReference type="InterPro" id="IPR042128">
    <property type="entry name" value="NuoE_dom"/>
</dbReference>
<sequence length="402" mass="43651">MLRRLHHDQPESFAFTPANLEWAMAQITKYPEGRQASAVIPLLWRAQEQEGWISRKAIEYIAEMLGMADIRVLEVATFYFMFQLHPVGSIAHVQVCGTTSCMICGAEDLMAVCKERIAQNQFEISDDGKFTWEEVECLGACANAPMAMIGKDYYEDLTQERFAEILDEMAAGKVPTPGPQQGRFASEPAGGLTSLQVDDDKRQPHNASIDLAKSIGDTVKRIDGTEVPLLKPWRPAGAAGKQPAIERGDNLTRTPDSGQTPGPQPAEHTAPDATGTTKQEAPVDQKGRPAEGAPAAAASATSRAGETGAASDLPDEDTRQPEGLDKPRDGKGDDLTRIKGIGPKLAEQLNGRGIYHFDQIAGWNEAELAWVDRNIEGFKGRAVRDDWVGQARGLNSDGETDT</sequence>
<dbReference type="EMBL" id="FOGU01000001">
    <property type="protein sequence ID" value="SER54961.1"/>
    <property type="molecule type" value="Genomic_DNA"/>
</dbReference>
<evidence type="ECO:0000256" key="7">
    <source>
        <dbReference type="ARBA" id="ARBA00023027"/>
    </source>
</evidence>
<dbReference type="FunFam" id="3.40.30.10:FF:000022">
    <property type="entry name" value="NADH dehydrogenase flavoprotein 2, mitochondrial"/>
    <property type="match status" value="1"/>
</dbReference>
<dbReference type="STRING" id="641238.SAMN04490244_101452"/>
<evidence type="ECO:0000256" key="3">
    <source>
        <dbReference type="ARBA" id="ARBA00022723"/>
    </source>
</evidence>
<keyword evidence="6" id="KW-0411">Iron-sulfur</keyword>
<evidence type="ECO:0000313" key="11">
    <source>
        <dbReference type="EMBL" id="SER54961.1"/>
    </source>
</evidence>
<feature type="compositionally biased region" description="Polar residues" evidence="10">
    <location>
        <begin position="251"/>
        <end position="261"/>
    </location>
</feature>
<protein>
    <submittedName>
        <fullName evidence="11">NADH dehydrogenase subunit E</fullName>
    </submittedName>
</protein>
<feature type="region of interest" description="Disordered" evidence="10">
    <location>
        <begin position="172"/>
        <end position="204"/>
    </location>
</feature>
<dbReference type="GO" id="GO:0051537">
    <property type="term" value="F:2 iron, 2 sulfur cluster binding"/>
    <property type="evidence" value="ECO:0007669"/>
    <property type="project" value="UniProtKB-KW"/>
</dbReference>
<dbReference type="Gene3D" id="1.10.150.20">
    <property type="entry name" value="5' to 3' exonuclease, C-terminal subdomain"/>
    <property type="match status" value="1"/>
</dbReference>
<dbReference type="OrthoDB" id="9807941at2"/>
<comment type="similarity">
    <text evidence="1">Belongs to the complex I 24 kDa subunit family.</text>
</comment>
<keyword evidence="4" id="KW-1278">Translocase</keyword>
<dbReference type="GO" id="GO:0046872">
    <property type="term" value="F:metal ion binding"/>
    <property type="evidence" value="ECO:0007669"/>
    <property type="project" value="UniProtKB-KW"/>
</dbReference>
<organism evidence="11 12">
    <name type="scientific">Tranquillimonas rosea</name>
    <dbReference type="NCBI Taxonomy" id="641238"/>
    <lineage>
        <taxon>Bacteria</taxon>
        <taxon>Pseudomonadati</taxon>
        <taxon>Pseudomonadota</taxon>
        <taxon>Alphaproteobacteria</taxon>
        <taxon>Rhodobacterales</taxon>
        <taxon>Roseobacteraceae</taxon>
        <taxon>Tranquillimonas</taxon>
    </lineage>
</organism>
<dbReference type="NCBIfam" id="TIGR01958">
    <property type="entry name" value="nuoE_fam"/>
    <property type="match status" value="1"/>
</dbReference>
<evidence type="ECO:0000256" key="6">
    <source>
        <dbReference type="ARBA" id="ARBA00023014"/>
    </source>
</evidence>
<dbReference type="GO" id="GO:0031090">
    <property type="term" value="C:organelle membrane"/>
    <property type="evidence" value="ECO:0007669"/>
    <property type="project" value="UniProtKB-ARBA"/>
</dbReference>
<dbReference type="GO" id="GO:0022804">
    <property type="term" value="F:active transmembrane transporter activity"/>
    <property type="evidence" value="ECO:0007669"/>
    <property type="project" value="UniProtKB-ARBA"/>
</dbReference>
<dbReference type="GO" id="GO:0098796">
    <property type="term" value="C:membrane protein complex"/>
    <property type="evidence" value="ECO:0007669"/>
    <property type="project" value="UniProtKB-ARBA"/>
</dbReference>
<dbReference type="InterPro" id="IPR041921">
    <property type="entry name" value="NuoE_N"/>
</dbReference>
<keyword evidence="2" id="KW-0001">2Fe-2S</keyword>
<reference evidence="11 12" key="1">
    <citation type="submission" date="2016-10" db="EMBL/GenBank/DDBJ databases">
        <authorList>
            <person name="de Groot N.N."/>
        </authorList>
    </citation>
    <scope>NUCLEOTIDE SEQUENCE [LARGE SCALE GENOMIC DNA]</scope>
    <source>
        <strain evidence="11 12">DSM 23042</strain>
    </source>
</reference>
<dbReference type="GO" id="GO:1902494">
    <property type="term" value="C:catalytic complex"/>
    <property type="evidence" value="ECO:0007669"/>
    <property type="project" value="UniProtKB-ARBA"/>
</dbReference>
<dbReference type="Proteomes" id="UP000198885">
    <property type="component" value="Unassembled WGS sequence"/>
</dbReference>
<evidence type="ECO:0000256" key="8">
    <source>
        <dbReference type="ARBA" id="ARBA00034078"/>
    </source>
</evidence>
<keyword evidence="3" id="KW-0479">Metal-binding</keyword>
<dbReference type="GO" id="GO:0098662">
    <property type="term" value="P:inorganic cation transmembrane transport"/>
    <property type="evidence" value="ECO:0007669"/>
    <property type="project" value="UniProtKB-ARBA"/>
</dbReference>
<comment type="cofactor">
    <cofactor evidence="8">
        <name>[2Fe-2S] cluster</name>
        <dbReference type="ChEBI" id="CHEBI:190135"/>
    </cofactor>
</comment>
<proteinExistence type="inferred from homology"/>
<gene>
    <name evidence="11" type="ORF">SAMN04490244_101452</name>
</gene>
<dbReference type="Gene3D" id="3.40.30.10">
    <property type="entry name" value="Glutaredoxin"/>
    <property type="match status" value="1"/>
</dbReference>
<dbReference type="GO" id="GO:0008324">
    <property type="term" value="F:monoatomic cation transmembrane transporter activity"/>
    <property type="evidence" value="ECO:0007669"/>
    <property type="project" value="UniProtKB-ARBA"/>
</dbReference>
<feature type="region of interest" description="Disordered" evidence="10">
    <location>
        <begin position="231"/>
        <end position="339"/>
    </location>
</feature>
<evidence type="ECO:0000256" key="10">
    <source>
        <dbReference type="SAM" id="MobiDB-lite"/>
    </source>
</evidence>
<dbReference type="PROSITE" id="PS01099">
    <property type="entry name" value="COMPLEX1_24K"/>
    <property type="match status" value="1"/>
</dbReference>
<dbReference type="NCBIfam" id="NF005724">
    <property type="entry name" value="PRK07539.1-4"/>
    <property type="match status" value="1"/>
</dbReference>
<evidence type="ECO:0000313" key="12">
    <source>
        <dbReference type="Proteomes" id="UP000198885"/>
    </source>
</evidence>
<dbReference type="Pfam" id="PF01257">
    <property type="entry name" value="2Fe-2S_thioredx"/>
    <property type="match status" value="1"/>
</dbReference>
<evidence type="ECO:0000256" key="4">
    <source>
        <dbReference type="ARBA" id="ARBA00022967"/>
    </source>
</evidence>
<dbReference type="GO" id="GO:0022890">
    <property type="term" value="F:inorganic cation transmembrane transporter activity"/>
    <property type="evidence" value="ECO:0007669"/>
    <property type="project" value="UniProtKB-ARBA"/>
</dbReference>
<dbReference type="InterPro" id="IPR036249">
    <property type="entry name" value="Thioredoxin-like_sf"/>
</dbReference>
<keyword evidence="12" id="KW-1185">Reference proteome</keyword>
<dbReference type="PANTHER" id="PTHR10371:SF3">
    <property type="entry name" value="NADH DEHYDROGENASE [UBIQUINONE] FLAVOPROTEIN 2, MITOCHONDRIAL"/>
    <property type="match status" value="1"/>
</dbReference>
<feature type="compositionally biased region" description="Low complexity" evidence="10">
    <location>
        <begin position="290"/>
        <end position="310"/>
    </location>
</feature>
<name>A0A1H9Q3C7_9RHOB</name>
<dbReference type="InterPro" id="IPR002023">
    <property type="entry name" value="NuoE-like"/>
</dbReference>
<evidence type="ECO:0000256" key="5">
    <source>
        <dbReference type="ARBA" id="ARBA00023004"/>
    </source>
</evidence>
<evidence type="ECO:0000256" key="9">
    <source>
        <dbReference type="ARBA" id="ARBA00047712"/>
    </source>
</evidence>
<keyword evidence="5" id="KW-0408">Iron</keyword>
<dbReference type="GO" id="GO:0031967">
    <property type="term" value="C:organelle envelope"/>
    <property type="evidence" value="ECO:0007669"/>
    <property type="project" value="UniProtKB-ARBA"/>
</dbReference>
<comment type="catalytic activity">
    <reaction evidence="9">
        <text>a quinone + NADH + 5 H(+)(in) = a quinol + NAD(+) + 4 H(+)(out)</text>
        <dbReference type="Rhea" id="RHEA:57888"/>
        <dbReference type="ChEBI" id="CHEBI:15378"/>
        <dbReference type="ChEBI" id="CHEBI:24646"/>
        <dbReference type="ChEBI" id="CHEBI:57540"/>
        <dbReference type="ChEBI" id="CHEBI:57945"/>
        <dbReference type="ChEBI" id="CHEBI:132124"/>
    </reaction>
</comment>
<dbReference type="FunFam" id="1.10.10.1590:FF:000001">
    <property type="entry name" value="NADH-quinone oxidoreductase subunit E"/>
    <property type="match status" value="1"/>
</dbReference>
<dbReference type="GO" id="GO:0003954">
    <property type="term" value="F:NADH dehydrogenase activity"/>
    <property type="evidence" value="ECO:0007669"/>
    <property type="project" value="TreeGrafter"/>
</dbReference>
<evidence type="ECO:0000256" key="1">
    <source>
        <dbReference type="ARBA" id="ARBA00010643"/>
    </source>
</evidence>
<feature type="compositionally biased region" description="Basic and acidic residues" evidence="10">
    <location>
        <begin position="316"/>
        <end position="337"/>
    </location>
</feature>